<sequence length="188" mass="21998">MKKDCLTTFSKVDFNTFEPEEDKIRIEDIAHALSMMTRANGHFPQFFSVGQHCIQCCHEATARNYLPQTALACLLHDGSEAYLADITRPVKKNMTMYLQIEEQLQHMIYTKFLGYVPEGEEAELITNIDDSCLYYEFLHFMDEKMYSVEPVMVSTPSYEFQPMADVEKEFLSLFEELKEKIREEESKK</sequence>
<dbReference type="OrthoDB" id="1099791at2"/>
<name>A0A0M6WTP7_9FIRM</name>
<dbReference type="Gene3D" id="1.10.3210.10">
    <property type="entry name" value="Hypothetical protein af1432"/>
    <property type="match status" value="1"/>
</dbReference>
<dbReference type="EMBL" id="CYXV01000006">
    <property type="protein sequence ID" value="CUM95469.1"/>
    <property type="molecule type" value="Genomic_DNA"/>
</dbReference>
<dbReference type="EMBL" id="WNAL01000028">
    <property type="protein sequence ID" value="MTR82547.1"/>
    <property type="molecule type" value="Genomic_DNA"/>
</dbReference>
<proteinExistence type="predicted"/>
<dbReference type="STRING" id="301302.ERS852420_01773"/>
<dbReference type="GO" id="GO:0016787">
    <property type="term" value="F:hydrolase activity"/>
    <property type="evidence" value="ECO:0007669"/>
    <property type="project" value="UniProtKB-KW"/>
</dbReference>
<gene>
    <name evidence="2" type="ORF">ERS852420_01773</name>
    <name evidence="3" type="ORF">GMD30_12815</name>
    <name evidence="1" type="ORF">M72_10491</name>
</gene>
<accession>A0A0M6WTP7</accession>
<dbReference type="Proteomes" id="UP000446657">
    <property type="component" value="Unassembled WGS sequence"/>
</dbReference>
<dbReference type="AlphaFoldDB" id="A0A0M6WTP7"/>
<dbReference type="Proteomes" id="UP000095495">
    <property type="component" value="Unassembled WGS sequence"/>
</dbReference>
<reference evidence="3 6" key="3">
    <citation type="journal article" date="2019" name="Nat. Med.">
        <title>A library of human gut bacterial isolates paired with longitudinal multiomics data enables mechanistic microbiome research.</title>
        <authorList>
            <person name="Poyet M."/>
            <person name="Groussin M."/>
            <person name="Gibbons S.M."/>
            <person name="Avila-Pacheco J."/>
            <person name="Jiang X."/>
            <person name="Kearney S.M."/>
            <person name="Perrotta A.R."/>
            <person name="Berdy B."/>
            <person name="Zhao S."/>
            <person name="Lieberman T.D."/>
            <person name="Swanson P.K."/>
            <person name="Smith M."/>
            <person name="Roesemann S."/>
            <person name="Alexander J.E."/>
            <person name="Rich S.A."/>
            <person name="Livny J."/>
            <person name="Vlamakis H."/>
            <person name="Clish C."/>
            <person name="Bullock K."/>
            <person name="Deik A."/>
            <person name="Scott J."/>
            <person name="Pierce K.A."/>
            <person name="Xavier R.J."/>
            <person name="Alm E.J."/>
        </authorList>
    </citation>
    <scope>NUCLEOTIDE SEQUENCE [LARGE SCALE GENOMIC DNA]</scope>
    <source>
        <strain evidence="3 6">BIOML-A1</strain>
    </source>
</reference>
<dbReference type="GeneID" id="99746444"/>
<dbReference type="EMBL" id="CVRR01000037">
    <property type="protein sequence ID" value="CRL40798.1"/>
    <property type="molecule type" value="Genomic_DNA"/>
</dbReference>
<evidence type="ECO:0000313" key="1">
    <source>
        <dbReference type="EMBL" id="CRL40798.1"/>
    </source>
</evidence>
<dbReference type="SUPFAM" id="SSF109604">
    <property type="entry name" value="HD-domain/PDEase-like"/>
    <property type="match status" value="1"/>
</dbReference>
<dbReference type="Proteomes" id="UP000049979">
    <property type="component" value="Unassembled WGS sequence"/>
</dbReference>
<evidence type="ECO:0000313" key="5">
    <source>
        <dbReference type="Proteomes" id="UP000095495"/>
    </source>
</evidence>
<protein>
    <submittedName>
        <fullName evidence="3">Phosphohydrolase</fullName>
    </submittedName>
</protein>
<organism evidence="1 4">
    <name type="scientific">Roseburia faecis</name>
    <dbReference type="NCBI Taxonomy" id="301302"/>
    <lineage>
        <taxon>Bacteria</taxon>
        <taxon>Bacillati</taxon>
        <taxon>Bacillota</taxon>
        <taxon>Clostridia</taxon>
        <taxon>Lachnospirales</taxon>
        <taxon>Lachnospiraceae</taxon>
        <taxon>Roseburia</taxon>
    </lineage>
</organism>
<keyword evidence="4" id="KW-1185">Reference proteome</keyword>
<evidence type="ECO:0000313" key="6">
    <source>
        <dbReference type="Proteomes" id="UP000446657"/>
    </source>
</evidence>
<keyword evidence="3" id="KW-0378">Hydrolase</keyword>
<evidence type="ECO:0000313" key="4">
    <source>
        <dbReference type="Proteomes" id="UP000049979"/>
    </source>
</evidence>
<evidence type="ECO:0000313" key="3">
    <source>
        <dbReference type="EMBL" id="MTR82547.1"/>
    </source>
</evidence>
<evidence type="ECO:0000313" key="2">
    <source>
        <dbReference type="EMBL" id="CUM95469.1"/>
    </source>
</evidence>
<dbReference type="RefSeq" id="WP_022046997.1">
    <property type="nucleotide sequence ID" value="NZ_CP173697.1"/>
</dbReference>
<reference evidence="4" key="1">
    <citation type="submission" date="2015-05" db="EMBL/GenBank/DDBJ databases">
        <authorList>
            <consortium name="Pathogen Informatics"/>
        </authorList>
    </citation>
    <scope>NUCLEOTIDE SEQUENCE [LARGE SCALE GENOMIC DNA]</scope>
    <source>
        <strain evidence="2 5">2789STDY5608863</strain>
        <strain evidence="4">M72</strain>
    </source>
</reference>
<reference evidence="1" key="2">
    <citation type="submission" date="2015-05" db="EMBL/GenBank/DDBJ databases">
        <authorList>
            <person name="Wang D.B."/>
            <person name="Wang M."/>
        </authorList>
    </citation>
    <scope>NUCLEOTIDE SEQUENCE [LARGE SCALE GENOMIC DNA]</scope>
    <source>
        <strain evidence="1">M72</strain>
    </source>
</reference>